<dbReference type="SUPFAM" id="SSF53659">
    <property type="entry name" value="Isocitrate/Isopropylmalate dehydrogenase-like"/>
    <property type="match status" value="1"/>
</dbReference>
<sequence>MQFSSKGTSVGNVGDEKLVTEKKASPVALLLSAMMSRHLQFPSFTDRQKTAVKRVITEGKYRTKDLKGNNTVFNSI</sequence>
<keyword evidence="2" id="KW-1185">Reference proteome</keyword>
<evidence type="ECO:0000313" key="1">
    <source>
        <dbReference type="EMBL" id="KAK8961090.1"/>
    </source>
</evidence>
<dbReference type="Proteomes" id="UP001412067">
    <property type="component" value="Unassembled WGS sequence"/>
</dbReference>
<dbReference type="EMBL" id="JBBWWR010000010">
    <property type="protein sequence ID" value="KAK8961090.1"/>
    <property type="molecule type" value="Genomic_DNA"/>
</dbReference>
<evidence type="ECO:0000313" key="2">
    <source>
        <dbReference type="Proteomes" id="UP001412067"/>
    </source>
</evidence>
<accession>A0ABR2MAB3</accession>
<protein>
    <submittedName>
        <fullName evidence="1">Uncharacterized protein</fullName>
    </submittedName>
</protein>
<comment type="caution">
    <text evidence="1">The sequence shown here is derived from an EMBL/GenBank/DDBJ whole genome shotgun (WGS) entry which is preliminary data.</text>
</comment>
<gene>
    <name evidence="1" type="ORF">KSP40_PGU019064</name>
</gene>
<dbReference type="Gene3D" id="3.40.718.10">
    <property type="entry name" value="Isopropylmalate Dehydrogenase"/>
    <property type="match status" value="1"/>
</dbReference>
<reference evidence="1 2" key="1">
    <citation type="journal article" date="2022" name="Nat. Plants">
        <title>Genomes of leafy and leafless Platanthera orchids illuminate the evolution of mycoheterotrophy.</title>
        <authorList>
            <person name="Li M.H."/>
            <person name="Liu K.W."/>
            <person name="Li Z."/>
            <person name="Lu H.C."/>
            <person name="Ye Q.L."/>
            <person name="Zhang D."/>
            <person name="Wang J.Y."/>
            <person name="Li Y.F."/>
            <person name="Zhong Z.M."/>
            <person name="Liu X."/>
            <person name="Yu X."/>
            <person name="Liu D.K."/>
            <person name="Tu X.D."/>
            <person name="Liu B."/>
            <person name="Hao Y."/>
            <person name="Liao X.Y."/>
            <person name="Jiang Y.T."/>
            <person name="Sun W.H."/>
            <person name="Chen J."/>
            <person name="Chen Y.Q."/>
            <person name="Ai Y."/>
            <person name="Zhai J.W."/>
            <person name="Wu S.S."/>
            <person name="Zhou Z."/>
            <person name="Hsiao Y.Y."/>
            <person name="Wu W.L."/>
            <person name="Chen Y.Y."/>
            <person name="Lin Y.F."/>
            <person name="Hsu J.L."/>
            <person name="Li C.Y."/>
            <person name="Wang Z.W."/>
            <person name="Zhao X."/>
            <person name="Zhong W.Y."/>
            <person name="Ma X.K."/>
            <person name="Ma L."/>
            <person name="Huang J."/>
            <person name="Chen G.Z."/>
            <person name="Huang M.Z."/>
            <person name="Huang L."/>
            <person name="Peng D.H."/>
            <person name="Luo Y.B."/>
            <person name="Zou S.Q."/>
            <person name="Chen S.P."/>
            <person name="Lan S."/>
            <person name="Tsai W.C."/>
            <person name="Van de Peer Y."/>
            <person name="Liu Z.J."/>
        </authorList>
    </citation>
    <scope>NUCLEOTIDE SEQUENCE [LARGE SCALE GENOMIC DNA]</scope>
    <source>
        <strain evidence="1">Lor288</strain>
    </source>
</reference>
<name>A0ABR2MAB3_9ASPA</name>
<organism evidence="1 2">
    <name type="scientific">Platanthera guangdongensis</name>
    <dbReference type="NCBI Taxonomy" id="2320717"/>
    <lineage>
        <taxon>Eukaryota</taxon>
        <taxon>Viridiplantae</taxon>
        <taxon>Streptophyta</taxon>
        <taxon>Embryophyta</taxon>
        <taxon>Tracheophyta</taxon>
        <taxon>Spermatophyta</taxon>
        <taxon>Magnoliopsida</taxon>
        <taxon>Liliopsida</taxon>
        <taxon>Asparagales</taxon>
        <taxon>Orchidaceae</taxon>
        <taxon>Orchidoideae</taxon>
        <taxon>Orchideae</taxon>
        <taxon>Orchidinae</taxon>
        <taxon>Platanthera</taxon>
    </lineage>
</organism>
<proteinExistence type="predicted"/>